<dbReference type="RefSeq" id="WP_289269491.1">
    <property type="nucleotide sequence ID" value="NZ_OX365700.1"/>
</dbReference>
<reference evidence="7" key="1">
    <citation type="submission" date="2022-10" db="EMBL/GenBank/DDBJ databases">
        <authorList>
            <person name="Koch H."/>
        </authorList>
    </citation>
    <scope>NUCLEOTIDE SEQUENCE</scope>
    <source>
        <strain evidence="7">DNF</strain>
    </source>
</reference>
<protein>
    <submittedName>
        <fullName evidence="7">Transport protein aq_740</fullName>
    </submittedName>
</protein>
<keyword evidence="5 6" id="KW-0472">Membrane</keyword>
<feature type="transmembrane region" description="Helical" evidence="6">
    <location>
        <begin position="181"/>
        <end position="199"/>
    </location>
</feature>
<comment type="similarity">
    <text evidence="2">Belongs to the autoinducer-2 exporter (AI-2E) (TC 2.A.86) family.</text>
</comment>
<organism evidence="7 8">
    <name type="scientific">Nitrospira tepida</name>
    <dbReference type="NCBI Taxonomy" id="2973512"/>
    <lineage>
        <taxon>Bacteria</taxon>
        <taxon>Pseudomonadati</taxon>
        <taxon>Nitrospirota</taxon>
        <taxon>Nitrospiria</taxon>
        <taxon>Nitrospirales</taxon>
        <taxon>Nitrospiraceae</taxon>
        <taxon>Nitrospira</taxon>
    </lineage>
</organism>
<gene>
    <name evidence="7" type="ORF">DNFV4_03209</name>
</gene>
<evidence type="ECO:0000313" key="7">
    <source>
        <dbReference type="EMBL" id="CAI4032779.1"/>
    </source>
</evidence>
<evidence type="ECO:0000256" key="3">
    <source>
        <dbReference type="ARBA" id="ARBA00022692"/>
    </source>
</evidence>
<feature type="transmembrane region" description="Helical" evidence="6">
    <location>
        <begin position="49"/>
        <end position="67"/>
    </location>
</feature>
<dbReference type="KEGG" id="nti:DNFV4_03209"/>
<keyword evidence="3 6" id="KW-0812">Transmembrane</keyword>
<feature type="transmembrane region" description="Helical" evidence="6">
    <location>
        <begin position="230"/>
        <end position="256"/>
    </location>
</feature>
<evidence type="ECO:0000256" key="4">
    <source>
        <dbReference type="ARBA" id="ARBA00022989"/>
    </source>
</evidence>
<dbReference type="Pfam" id="PF01594">
    <property type="entry name" value="AI-2E_transport"/>
    <property type="match status" value="1"/>
</dbReference>
<dbReference type="AlphaFoldDB" id="A0AA86TDT0"/>
<dbReference type="PANTHER" id="PTHR21716">
    <property type="entry name" value="TRANSMEMBRANE PROTEIN"/>
    <property type="match status" value="1"/>
</dbReference>
<evidence type="ECO:0000256" key="5">
    <source>
        <dbReference type="ARBA" id="ARBA00023136"/>
    </source>
</evidence>
<feature type="transmembrane region" description="Helical" evidence="6">
    <location>
        <begin position="25"/>
        <end position="43"/>
    </location>
</feature>
<evidence type="ECO:0000256" key="2">
    <source>
        <dbReference type="ARBA" id="ARBA00009773"/>
    </source>
</evidence>
<evidence type="ECO:0000256" key="1">
    <source>
        <dbReference type="ARBA" id="ARBA00004141"/>
    </source>
</evidence>
<dbReference type="Proteomes" id="UP001179121">
    <property type="component" value="Chromosome"/>
</dbReference>
<dbReference type="EMBL" id="OX365700">
    <property type="protein sequence ID" value="CAI4032779.1"/>
    <property type="molecule type" value="Genomic_DNA"/>
</dbReference>
<name>A0AA86TDT0_9BACT</name>
<evidence type="ECO:0000256" key="6">
    <source>
        <dbReference type="SAM" id="Phobius"/>
    </source>
</evidence>
<sequence length="392" mass="42963">MALFKDFPAAGDQTPAASRALVRKWIFSITFIGLFLVLLYQLALIFRPFILPIGWAIIVARMTYPLYSRLRARLGHRETLTAAILTLGVITVIILPAVFLVVVLIDESLAAYEEISNWVKEGGLARFMRDIAHYSIGGVSFQEWLGRLIGSRERIEQAVLEGGKQASGFFVSQLAGMAADAMAFLMNFLVMLLTLFFLYRDGARVYRRFYRAIPMDEGHKTKLFGRLSGMVTAVVQGSLLTAAAQGSAAGLCYWLLGVPFPVVFGALTALFALVPFGGTSLIWVPLALYLMTTAPIWKGIVLIGIGVVLIGLMDNVLHPLLVGSETQLPMILLFFSTVGGLAYFGLIGLILGPILLAIALTAYEIYVEEFEEDRRLLAVPNDRSPAQIIPPT</sequence>
<proteinExistence type="inferred from homology"/>
<feature type="transmembrane region" description="Helical" evidence="6">
    <location>
        <begin position="262"/>
        <end position="288"/>
    </location>
</feature>
<dbReference type="PANTHER" id="PTHR21716:SF4">
    <property type="entry name" value="TRANSMEMBRANE PROTEIN 245"/>
    <property type="match status" value="1"/>
</dbReference>
<keyword evidence="4 6" id="KW-1133">Transmembrane helix</keyword>
<feature type="transmembrane region" description="Helical" evidence="6">
    <location>
        <begin position="300"/>
        <end position="321"/>
    </location>
</feature>
<evidence type="ECO:0000313" key="8">
    <source>
        <dbReference type="Proteomes" id="UP001179121"/>
    </source>
</evidence>
<dbReference type="InterPro" id="IPR002549">
    <property type="entry name" value="AI-2E-like"/>
</dbReference>
<accession>A0AA86TDT0</accession>
<dbReference type="GO" id="GO:0016020">
    <property type="term" value="C:membrane"/>
    <property type="evidence" value="ECO:0007669"/>
    <property type="project" value="UniProtKB-SubCell"/>
</dbReference>
<keyword evidence="8" id="KW-1185">Reference proteome</keyword>
<comment type="subcellular location">
    <subcellularLocation>
        <location evidence="1">Membrane</location>
        <topology evidence="1">Multi-pass membrane protein</topology>
    </subcellularLocation>
</comment>
<feature type="transmembrane region" description="Helical" evidence="6">
    <location>
        <begin position="341"/>
        <end position="366"/>
    </location>
</feature>
<feature type="transmembrane region" description="Helical" evidence="6">
    <location>
        <begin position="79"/>
        <end position="105"/>
    </location>
</feature>